<proteinExistence type="predicted"/>
<evidence type="ECO:0000256" key="2">
    <source>
        <dbReference type="PROSITE-ProRule" id="PRU01213"/>
    </source>
</evidence>
<dbReference type="EMBL" id="FNXG01000002">
    <property type="protein sequence ID" value="SEH88943.1"/>
    <property type="molecule type" value="Genomic_DNA"/>
</dbReference>
<name>A0A1H6LK54_9RHOB</name>
<dbReference type="SUPFAM" id="SSF50331">
    <property type="entry name" value="MOP-like"/>
    <property type="match status" value="1"/>
</dbReference>
<dbReference type="OrthoDB" id="122515at2"/>
<dbReference type="NCBIfam" id="TIGR00638">
    <property type="entry name" value="Mop"/>
    <property type="match status" value="1"/>
</dbReference>
<dbReference type="InterPro" id="IPR008995">
    <property type="entry name" value="Mo/tungstate-bd_C_term_dom"/>
</dbReference>
<keyword evidence="1 2" id="KW-0500">Molybdenum</keyword>
<evidence type="ECO:0000313" key="4">
    <source>
        <dbReference type="EMBL" id="SEH88943.1"/>
    </source>
</evidence>
<dbReference type="InterPro" id="IPR004606">
    <property type="entry name" value="Mop_domain"/>
</dbReference>
<dbReference type="PROSITE" id="PS51866">
    <property type="entry name" value="MOP"/>
    <property type="match status" value="1"/>
</dbReference>
<dbReference type="RefSeq" id="WP_090847586.1">
    <property type="nucleotide sequence ID" value="NZ_FNXG01000002.1"/>
</dbReference>
<organism evidence="4 5">
    <name type="scientific">Paracoccus alkenifer</name>
    <dbReference type="NCBI Taxonomy" id="65735"/>
    <lineage>
        <taxon>Bacteria</taxon>
        <taxon>Pseudomonadati</taxon>
        <taxon>Pseudomonadota</taxon>
        <taxon>Alphaproteobacteria</taxon>
        <taxon>Rhodobacterales</taxon>
        <taxon>Paracoccaceae</taxon>
        <taxon>Paracoccus</taxon>
    </lineage>
</organism>
<evidence type="ECO:0000256" key="1">
    <source>
        <dbReference type="ARBA" id="ARBA00022505"/>
    </source>
</evidence>
<evidence type="ECO:0000259" key="3">
    <source>
        <dbReference type="PROSITE" id="PS51866"/>
    </source>
</evidence>
<reference evidence="5" key="1">
    <citation type="submission" date="2016-10" db="EMBL/GenBank/DDBJ databases">
        <authorList>
            <person name="Varghese N."/>
            <person name="Submissions S."/>
        </authorList>
    </citation>
    <scope>NUCLEOTIDE SEQUENCE [LARGE SCALE GENOMIC DNA]</scope>
    <source>
        <strain evidence="5">DSM 11593</strain>
    </source>
</reference>
<dbReference type="STRING" id="65735.SAMN04488075_1646"/>
<evidence type="ECO:0000313" key="5">
    <source>
        <dbReference type="Proteomes" id="UP000199125"/>
    </source>
</evidence>
<keyword evidence="5" id="KW-1185">Reference proteome</keyword>
<dbReference type="InterPro" id="IPR005116">
    <property type="entry name" value="Transp-assoc_OB_typ1"/>
</dbReference>
<sequence length="69" mass="6845">MKLSARNVLPGTVTEIVTGAVTSHVRIDLGGGSITAAITNEAVAELGLKVGSPASAVIKASDVMVGVNE</sequence>
<dbReference type="Proteomes" id="UP000199125">
    <property type="component" value="Unassembled WGS sequence"/>
</dbReference>
<dbReference type="Pfam" id="PF03459">
    <property type="entry name" value="TOBE"/>
    <property type="match status" value="1"/>
</dbReference>
<dbReference type="Gene3D" id="2.40.50.100">
    <property type="match status" value="1"/>
</dbReference>
<dbReference type="GO" id="GO:0015689">
    <property type="term" value="P:molybdate ion transport"/>
    <property type="evidence" value="ECO:0007669"/>
    <property type="project" value="InterPro"/>
</dbReference>
<feature type="domain" description="Mop" evidence="3">
    <location>
        <begin position="2"/>
        <end position="67"/>
    </location>
</feature>
<protein>
    <submittedName>
        <fullName evidence="4">Molybdenum-pterin binding domain-containing protein</fullName>
    </submittedName>
</protein>
<accession>A0A1H6LK54</accession>
<gene>
    <name evidence="4" type="ORF">SAMN04488075_1646</name>
</gene>
<dbReference type="AlphaFoldDB" id="A0A1H6LK54"/>